<dbReference type="Pfam" id="PF13848">
    <property type="entry name" value="Thioredoxin_6"/>
    <property type="match status" value="1"/>
</dbReference>
<accession>A0A915JRW5</accession>
<sequence>MTGSNLEPNGTKIFFSLGRMVWDGGGKPSLCSSHIQKLASENFTREEIIKFLIAKCIPLVGQRTNENVAVRYNRKPLVVVYYTVDFSLAQKDETQFWRNKILNVASKYPSYIFAISDDEEFKEELRQFHLDESPSDVNVIVFGEKKRYRMDPEEYDEFNEETFAQFMKDLEAGEQRQPTQKFTDFVEIVLHCDETKHIFNPSMGRVKPFIKSQPVPKIDNESVKTLVASNFEEVVFDESKDVLVEFYAPWCGHCKHSVLCTRSSKFQTVENV</sequence>
<dbReference type="PANTHER" id="PTHR18929">
    <property type="entry name" value="PROTEIN DISULFIDE ISOMERASE"/>
    <property type="match status" value="1"/>
</dbReference>
<evidence type="ECO:0000259" key="2">
    <source>
        <dbReference type="Pfam" id="PF00085"/>
    </source>
</evidence>
<evidence type="ECO:0000313" key="4">
    <source>
        <dbReference type="WBParaSite" id="nRc.2.0.1.t28848-RA"/>
    </source>
</evidence>
<protein>
    <submittedName>
        <fullName evidence="4">Thioredoxin domain-containing protein</fullName>
    </submittedName>
</protein>
<dbReference type="GO" id="GO:0005783">
    <property type="term" value="C:endoplasmic reticulum"/>
    <property type="evidence" value="ECO:0007669"/>
    <property type="project" value="TreeGrafter"/>
</dbReference>
<dbReference type="GO" id="GO:0006457">
    <property type="term" value="P:protein folding"/>
    <property type="evidence" value="ECO:0007669"/>
    <property type="project" value="TreeGrafter"/>
</dbReference>
<dbReference type="SUPFAM" id="SSF52833">
    <property type="entry name" value="Thioredoxin-like"/>
    <property type="match status" value="2"/>
</dbReference>
<dbReference type="GO" id="GO:0034976">
    <property type="term" value="P:response to endoplasmic reticulum stress"/>
    <property type="evidence" value="ECO:0007669"/>
    <property type="project" value="TreeGrafter"/>
</dbReference>
<keyword evidence="3" id="KW-1185">Reference proteome</keyword>
<name>A0A915JRW5_ROMCU</name>
<evidence type="ECO:0000256" key="1">
    <source>
        <dbReference type="ARBA" id="ARBA00006347"/>
    </source>
</evidence>
<dbReference type="InterPro" id="IPR017937">
    <property type="entry name" value="Thioredoxin_CS"/>
</dbReference>
<dbReference type="InterPro" id="IPR036249">
    <property type="entry name" value="Thioredoxin-like_sf"/>
</dbReference>
<dbReference type="PROSITE" id="PS00194">
    <property type="entry name" value="THIOREDOXIN_1"/>
    <property type="match status" value="1"/>
</dbReference>
<dbReference type="Gene3D" id="3.40.30.10">
    <property type="entry name" value="Glutaredoxin"/>
    <property type="match status" value="2"/>
</dbReference>
<dbReference type="WBParaSite" id="nRc.2.0.1.t28848-RA">
    <property type="protein sequence ID" value="nRc.2.0.1.t28848-RA"/>
    <property type="gene ID" value="nRc.2.0.1.g28848"/>
</dbReference>
<feature type="domain" description="Thioredoxin" evidence="2">
    <location>
        <begin position="223"/>
        <end position="256"/>
    </location>
</feature>
<proteinExistence type="inferred from homology"/>
<dbReference type="Proteomes" id="UP000887565">
    <property type="component" value="Unplaced"/>
</dbReference>
<evidence type="ECO:0000313" key="3">
    <source>
        <dbReference type="Proteomes" id="UP000887565"/>
    </source>
</evidence>
<dbReference type="PANTHER" id="PTHR18929:SF210">
    <property type="entry name" value="PROTEIN DISULFIDE-ISOMERASE A4"/>
    <property type="match status" value="1"/>
</dbReference>
<reference evidence="4" key="1">
    <citation type="submission" date="2022-11" db="UniProtKB">
        <authorList>
            <consortium name="WormBaseParasite"/>
        </authorList>
    </citation>
    <scope>IDENTIFICATION</scope>
</reference>
<dbReference type="GO" id="GO:0009986">
    <property type="term" value="C:cell surface"/>
    <property type="evidence" value="ECO:0007669"/>
    <property type="project" value="TreeGrafter"/>
</dbReference>
<dbReference type="AlphaFoldDB" id="A0A915JRW5"/>
<comment type="similarity">
    <text evidence="1">Belongs to the protein disulfide isomerase family.</text>
</comment>
<organism evidence="3 4">
    <name type="scientific">Romanomermis culicivorax</name>
    <name type="common">Nematode worm</name>
    <dbReference type="NCBI Taxonomy" id="13658"/>
    <lineage>
        <taxon>Eukaryota</taxon>
        <taxon>Metazoa</taxon>
        <taxon>Ecdysozoa</taxon>
        <taxon>Nematoda</taxon>
        <taxon>Enoplea</taxon>
        <taxon>Dorylaimia</taxon>
        <taxon>Mermithida</taxon>
        <taxon>Mermithoidea</taxon>
        <taxon>Mermithidae</taxon>
        <taxon>Romanomermis</taxon>
    </lineage>
</organism>
<dbReference type="InterPro" id="IPR013766">
    <property type="entry name" value="Thioredoxin_domain"/>
</dbReference>
<dbReference type="GO" id="GO:0003756">
    <property type="term" value="F:protein disulfide isomerase activity"/>
    <property type="evidence" value="ECO:0007669"/>
    <property type="project" value="TreeGrafter"/>
</dbReference>
<dbReference type="Pfam" id="PF00085">
    <property type="entry name" value="Thioredoxin"/>
    <property type="match status" value="1"/>
</dbReference>